<dbReference type="AlphaFoldDB" id="A0A382JK05"/>
<sequence length="84" mass="9896">WSEDPPSRTRHFVSNVRIIDVDGDKIAVELAFHIYRSRLNSKIDNWIGKRQDRLRRAGTGFQICQRHIFLDQTVIRSTNLSNLF</sequence>
<organism evidence="2">
    <name type="scientific">marine metagenome</name>
    <dbReference type="NCBI Taxonomy" id="408172"/>
    <lineage>
        <taxon>unclassified sequences</taxon>
        <taxon>metagenomes</taxon>
        <taxon>ecological metagenomes</taxon>
    </lineage>
</organism>
<keyword evidence="1" id="KW-0560">Oxidoreductase</keyword>
<evidence type="ECO:0000256" key="1">
    <source>
        <dbReference type="ARBA" id="ARBA00023002"/>
    </source>
</evidence>
<dbReference type="PANTHER" id="PTHR41534:SF2">
    <property type="entry name" value="3-PHENYLPROPIONATE_CINNAMIC ACID DIOXYGENASE SUBUNIT BETA"/>
    <property type="match status" value="1"/>
</dbReference>
<dbReference type="GO" id="GO:0016491">
    <property type="term" value="F:oxidoreductase activity"/>
    <property type="evidence" value="ECO:0007669"/>
    <property type="project" value="UniProtKB-KW"/>
</dbReference>
<dbReference type="SUPFAM" id="SSF54427">
    <property type="entry name" value="NTF2-like"/>
    <property type="match status" value="1"/>
</dbReference>
<accession>A0A382JK05</accession>
<name>A0A382JK05_9ZZZZ</name>
<dbReference type="GO" id="GO:0019380">
    <property type="term" value="P:3-phenylpropionate catabolic process"/>
    <property type="evidence" value="ECO:0007669"/>
    <property type="project" value="TreeGrafter"/>
</dbReference>
<dbReference type="PANTHER" id="PTHR41534">
    <property type="entry name" value="BLR3401 PROTEIN"/>
    <property type="match status" value="1"/>
</dbReference>
<dbReference type="Gene3D" id="3.10.450.50">
    <property type="match status" value="1"/>
</dbReference>
<feature type="non-terminal residue" evidence="2">
    <location>
        <position position="1"/>
    </location>
</feature>
<dbReference type="InterPro" id="IPR000391">
    <property type="entry name" value="Rng_hydr_dOase-bsu"/>
</dbReference>
<gene>
    <name evidence="2" type="ORF">METZ01_LOCUS264357</name>
</gene>
<dbReference type="EMBL" id="UINC01074378">
    <property type="protein sequence ID" value="SVC11503.1"/>
    <property type="molecule type" value="Genomic_DNA"/>
</dbReference>
<evidence type="ECO:0000313" key="2">
    <source>
        <dbReference type="EMBL" id="SVC11503.1"/>
    </source>
</evidence>
<proteinExistence type="predicted"/>
<dbReference type="InterPro" id="IPR032710">
    <property type="entry name" value="NTF2-like_dom_sf"/>
</dbReference>
<dbReference type="Pfam" id="PF00866">
    <property type="entry name" value="Ring_hydroxyl_B"/>
    <property type="match status" value="1"/>
</dbReference>
<reference evidence="2" key="1">
    <citation type="submission" date="2018-05" db="EMBL/GenBank/DDBJ databases">
        <authorList>
            <person name="Lanie J.A."/>
            <person name="Ng W.-L."/>
            <person name="Kazmierczak K.M."/>
            <person name="Andrzejewski T.M."/>
            <person name="Davidsen T.M."/>
            <person name="Wayne K.J."/>
            <person name="Tettelin H."/>
            <person name="Glass J.I."/>
            <person name="Rusch D."/>
            <person name="Podicherti R."/>
            <person name="Tsui H.-C.T."/>
            <person name="Winkler M.E."/>
        </authorList>
    </citation>
    <scope>NUCLEOTIDE SEQUENCE</scope>
</reference>
<protein>
    <recommendedName>
        <fullName evidence="3">SnoaL-like domain-containing protein</fullName>
    </recommendedName>
</protein>
<evidence type="ECO:0008006" key="3">
    <source>
        <dbReference type="Google" id="ProtNLM"/>
    </source>
</evidence>